<reference evidence="2" key="1">
    <citation type="journal article" date="2017" name="PLoS ONE">
        <title>The Agassiz's desert tortoise genome provides a resource for the conservation of a threatened species.</title>
        <authorList>
            <person name="Tollis M."/>
            <person name="DeNardo D.F."/>
            <person name="Cornelius J.A."/>
            <person name="Dolby G.A."/>
            <person name="Edwards T."/>
            <person name="Henen B.T."/>
            <person name="Karl A.E."/>
            <person name="Murphy R.W."/>
            <person name="Kusumi K."/>
        </authorList>
    </citation>
    <scope>NUCLEOTIDE SEQUENCE [LARGE SCALE GENOMIC DNA]</scope>
</reference>
<organism evidence="1 2">
    <name type="scientific">Gopherus agassizii</name>
    <name type="common">Agassiz's desert tortoise</name>
    <dbReference type="NCBI Taxonomy" id="38772"/>
    <lineage>
        <taxon>Eukaryota</taxon>
        <taxon>Metazoa</taxon>
        <taxon>Chordata</taxon>
        <taxon>Craniata</taxon>
        <taxon>Vertebrata</taxon>
        <taxon>Euteleostomi</taxon>
        <taxon>Archelosauria</taxon>
        <taxon>Testudinata</taxon>
        <taxon>Testudines</taxon>
        <taxon>Cryptodira</taxon>
        <taxon>Durocryptodira</taxon>
        <taxon>Testudinoidea</taxon>
        <taxon>Testudinidae</taxon>
        <taxon>Gopherus</taxon>
    </lineage>
</organism>
<reference evidence="1" key="2">
    <citation type="submission" date="2025-08" db="UniProtKB">
        <authorList>
            <consortium name="Ensembl"/>
        </authorList>
    </citation>
    <scope>IDENTIFICATION</scope>
</reference>
<proteinExistence type="predicted"/>
<evidence type="ECO:0000313" key="2">
    <source>
        <dbReference type="Proteomes" id="UP000291020"/>
    </source>
</evidence>
<evidence type="ECO:0000313" key="1">
    <source>
        <dbReference type="Ensembl" id="ENSGAGP00000019721.1"/>
    </source>
</evidence>
<protein>
    <submittedName>
        <fullName evidence="1">Uncharacterized protein</fullName>
    </submittedName>
</protein>
<accession>A0A452HX90</accession>
<reference evidence="1" key="3">
    <citation type="submission" date="2025-09" db="UniProtKB">
        <authorList>
            <consortium name="Ensembl"/>
        </authorList>
    </citation>
    <scope>IDENTIFICATION</scope>
</reference>
<keyword evidence="2" id="KW-1185">Reference proteome</keyword>
<dbReference type="STRING" id="38772.ENSGAGP00000019721"/>
<dbReference type="AlphaFoldDB" id="A0A452HX90"/>
<name>A0A452HX90_9SAUR</name>
<dbReference type="Ensembl" id="ENSGAGT00000022467.1">
    <property type="protein sequence ID" value="ENSGAGP00000019721.1"/>
    <property type="gene ID" value="ENSGAGG00000014544.1"/>
</dbReference>
<sequence length="124" mass="13595">MAPCCCAPGCTVCSSTAPLPSPSPSCWGPLSSNTPLTRVRMHSVSASTTGNCGNTSSTNMRHKKSEVRAAGAMERCLYPLVQTLQFSLTLSPMYYIPHLHHHECPWERDNHSLLFCIHQPPTKI</sequence>
<dbReference type="Proteomes" id="UP000291020">
    <property type="component" value="Unassembled WGS sequence"/>
</dbReference>